<reference evidence="2 3" key="1">
    <citation type="journal article" date="2018" name="G3 (Bethesda)">
        <title>A High-Quality Reference Genome for the Invasive Mosquitofish Gambusia affinis Using a Chicago Library.</title>
        <authorList>
            <person name="Hoffberg S.L."/>
            <person name="Troendle N.J."/>
            <person name="Glenn T.C."/>
            <person name="Mahmud O."/>
            <person name="Louha S."/>
            <person name="Chalopin D."/>
            <person name="Bennetzen J.L."/>
            <person name="Mauricio R."/>
        </authorList>
    </citation>
    <scope>NUCLEOTIDE SEQUENCE [LARGE SCALE GENOMIC DNA]</scope>
    <source>
        <strain evidence="2">NE01/NJP1002.9</strain>
        <tissue evidence="2">Muscle</tissue>
    </source>
</reference>
<feature type="region of interest" description="Disordered" evidence="1">
    <location>
        <begin position="279"/>
        <end position="302"/>
    </location>
</feature>
<evidence type="ECO:0000313" key="2">
    <source>
        <dbReference type="EMBL" id="PWA20219.1"/>
    </source>
</evidence>
<proteinExistence type="predicted"/>
<organism evidence="2 3">
    <name type="scientific">Gambusia affinis</name>
    <name type="common">Western mosquitofish</name>
    <name type="synonym">Heterandria affinis</name>
    <dbReference type="NCBI Taxonomy" id="33528"/>
    <lineage>
        <taxon>Eukaryota</taxon>
        <taxon>Metazoa</taxon>
        <taxon>Chordata</taxon>
        <taxon>Craniata</taxon>
        <taxon>Vertebrata</taxon>
        <taxon>Euteleostomi</taxon>
        <taxon>Actinopterygii</taxon>
        <taxon>Neopterygii</taxon>
        <taxon>Teleostei</taxon>
        <taxon>Neoteleostei</taxon>
        <taxon>Acanthomorphata</taxon>
        <taxon>Ovalentaria</taxon>
        <taxon>Atherinomorphae</taxon>
        <taxon>Cyprinodontiformes</taxon>
        <taxon>Poeciliidae</taxon>
        <taxon>Poeciliinae</taxon>
        <taxon>Gambusia</taxon>
    </lineage>
</organism>
<feature type="compositionally biased region" description="Polar residues" evidence="1">
    <location>
        <begin position="279"/>
        <end position="290"/>
    </location>
</feature>
<protein>
    <submittedName>
        <fullName evidence="2">Uncharacterized protein</fullName>
    </submittedName>
</protein>
<sequence length="579" mass="63604">MPTISLATTLQSMENILSSNVQNSLKSSTAFHSESKVPLKSDYAKIVSSSTQPALVLNDTFERHVHLSAKAVKAPSWFSVPHAIGIHRNANSVIPTSADTGLLLLNPSASHPHVIDNLTELLNDSNDLRPREKSITNLGEIWICLAEPTKYSMKGNDMTDLCLTCLTDRKAMSSEKFAASPTASPHIYLGSPSLTSLNSFHPSSTGESKEAKESNNFKNAINYNHPSLPFTHNKTERKTVSLLSHIAAELSSEKHKFTTLPPSRTYPSETLVTASPKLTSTAQYPSSKPSYTREKPVKHGHQKKFNKNVSISQIQCLSLKGRKSLKDQDITGPVSNASFIAPLSSFNNPLRKGRAHGTASHPTRMNSIEAPAEITPFALCRPTVSTVTNPKSCFLTGKDGTFISVSNRQAKPKPTSQTKQSILTLLQKDLTIRLATVTHKQSPANLQTTVSTTAMTRVQTSTFATRKVSLKVFDFDVSQSALTGLKSKKQKEALSKVTERRDSEGNRPDSKLIDLHNIHNLTLGDEQGSLLSVVTENKDNDTLQSNSNNSRDITKMFLKDDEILENKREELLRLDDPEI</sequence>
<evidence type="ECO:0000313" key="3">
    <source>
        <dbReference type="Proteomes" id="UP000250572"/>
    </source>
</evidence>
<evidence type="ECO:0000256" key="1">
    <source>
        <dbReference type="SAM" id="MobiDB-lite"/>
    </source>
</evidence>
<keyword evidence="3" id="KW-1185">Reference proteome</keyword>
<gene>
    <name evidence="2" type="ORF">CCH79_00003822</name>
</gene>
<accession>A0A315VA67</accession>
<dbReference type="EMBL" id="NHOQ01001971">
    <property type="protein sequence ID" value="PWA20219.1"/>
    <property type="molecule type" value="Genomic_DNA"/>
</dbReference>
<dbReference type="Proteomes" id="UP000250572">
    <property type="component" value="Unassembled WGS sequence"/>
</dbReference>
<dbReference type="AlphaFoldDB" id="A0A315VA67"/>
<comment type="caution">
    <text evidence="2">The sequence shown here is derived from an EMBL/GenBank/DDBJ whole genome shotgun (WGS) entry which is preliminary data.</text>
</comment>
<name>A0A315VA67_GAMAF</name>